<dbReference type="Proteomes" id="UP000297706">
    <property type="component" value="Unassembled WGS sequence"/>
</dbReference>
<gene>
    <name evidence="2" type="ORF">C3Y98_07395</name>
</gene>
<evidence type="ECO:0000313" key="2">
    <source>
        <dbReference type="EMBL" id="TFW71895.1"/>
    </source>
</evidence>
<protein>
    <submittedName>
        <fullName evidence="2">Uncharacterized protein</fullName>
    </submittedName>
</protein>
<accession>A0A4Y9VS93</accession>
<evidence type="ECO:0000313" key="3">
    <source>
        <dbReference type="Proteomes" id="UP000297706"/>
    </source>
</evidence>
<organism evidence="2 3">
    <name type="scientific">Methylotenera oryzisoli</name>
    <dbReference type="NCBI Taxonomy" id="2080758"/>
    <lineage>
        <taxon>Bacteria</taxon>
        <taxon>Pseudomonadati</taxon>
        <taxon>Pseudomonadota</taxon>
        <taxon>Betaproteobacteria</taxon>
        <taxon>Nitrosomonadales</taxon>
        <taxon>Methylophilaceae</taxon>
        <taxon>Methylotenera</taxon>
    </lineage>
</organism>
<dbReference type="EMBL" id="PQVH01000008">
    <property type="protein sequence ID" value="TFW71895.1"/>
    <property type="molecule type" value="Genomic_DNA"/>
</dbReference>
<feature type="transmembrane region" description="Helical" evidence="1">
    <location>
        <begin position="42"/>
        <end position="61"/>
    </location>
</feature>
<name>A0A4Y9VS93_9PROT</name>
<dbReference type="AlphaFoldDB" id="A0A4Y9VS93"/>
<keyword evidence="1" id="KW-0812">Transmembrane</keyword>
<reference evidence="2 3" key="1">
    <citation type="submission" date="2018-02" db="EMBL/GenBank/DDBJ databases">
        <title>A novel lanthanide dependent methylotroph, Methylotenera sp. La3113.</title>
        <authorList>
            <person name="Lv H."/>
            <person name="Tani A."/>
        </authorList>
    </citation>
    <scope>NUCLEOTIDE SEQUENCE [LARGE SCALE GENOMIC DNA]</scope>
    <source>
        <strain evidence="2 3">La3113</strain>
    </source>
</reference>
<sequence length="122" mass="14129">MFKDLPVMQQGLIIKLNRSYDMATHQYIEQLTKREALYSKRVQYCLLLILLAVLPLTTFSSSEGGFHVKSFSVLIRQFGEIGLSMLFTLIIITALVGLRSLWKLHKTARLRAKHEWNAYSLR</sequence>
<evidence type="ECO:0000256" key="1">
    <source>
        <dbReference type="SAM" id="Phobius"/>
    </source>
</evidence>
<keyword evidence="3" id="KW-1185">Reference proteome</keyword>
<comment type="caution">
    <text evidence="2">The sequence shown here is derived from an EMBL/GenBank/DDBJ whole genome shotgun (WGS) entry which is preliminary data.</text>
</comment>
<proteinExistence type="predicted"/>
<feature type="transmembrane region" description="Helical" evidence="1">
    <location>
        <begin position="81"/>
        <end position="102"/>
    </location>
</feature>
<keyword evidence="1" id="KW-1133">Transmembrane helix</keyword>
<keyword evidence="1" id="KW-0472">Membrane</keyword>